<dbReference type="Gene3D" id="1.10.150.750">
    <property type="match status" value="1"/>
</dbReference>
<evidence type="ECO:0000313" key="3">
    <source>
        <dbReference type="Proteomes" id="UP001309876"/>
    </source>
</evidence>
<sequence length="292" mass="32435">MSNTSEIPMPEPTNKRLPLSQYQIISFDVYGTLIQYKQHILSSFKPLLSRLPTDSPLRNSTPLSPHISDSATTGDIEFLKIFQKQEDTIKLELASNPLRFDKALQEIWRRVAAQLGVTTTDEEVQRFGSEENIKSWPCFPGSIEALQVIQSASSGHKLVALSNIDKYATDLTFAASGLGNISWSKVYTAEDFGTSEEDLKLADQRKLEALLGYAEEVGCSKEHVLHVAQSLGHDHAPAKKMGISSVFLTGDGPVWGKEGESRMAVEKGLVGYGWRCEDLREFSKLVKQEEQS</sequence>
<organism evidence="2 3">
    <name type="scientific">Lithohypha guttulata</name>
    <dbReference type="NCBI Taxonomy" id="1690604"/>
    <lineage>
        <taxon>Eukaryota</taxon>
        <taxon>Fungi</taxon>
        <taxon>Dikarya</taxon>
        <taxon>Ascomycota</taxon>
        <taxon>Pezizomycotina</taxon>
        <taxon>Eurotiomycetes</taxon>
        <taxon>Chaetothyriomycetidae</taxon>
        <taxon>Chaetothyriales</taxon>
        <taxon>Trichomeriaceae</taxon>
        <taxon>Lithohypha</taxon>
    </lineage>
</organism>
<protein>
    <submittedName>
        <fullName evidence="2">Uncharacterized protein</fullName>
    </submittedName>
</protein>
<dbReference type="SUPFAM" id="SSF56784">
    <property type="entry name" value="HAD-like"/>
    <property type="match status" value="1"/>
</dbReference>
<dbReference type="AlphaFoldDB" id="A0AAN7T5F3"/>
<reference evidence="2 3" key="1">
    <citation type="submission" date="2023-08" db="EMBL/GenBank/DDBJ databases">
        <title>Black Yeasts Isolated from many extreme environments.</title>
        <authorList>
            <person name="Coleine C."/>
            <person name="Stajich J.E."/>
            <person name="Selbmann L."/>
        </authorList>
    </citation>
    <scope>NUCLEOTIDE SEQUENCE [LARGE SCALE GENOMIC DNA]</scope>
    <source>
        <strain evidence="2 3">CCFEE 5910</strain>
    </source>
</reference>
<keyword evidence="3" id="KW-1185">Reference proteome</keyword>
<dbReference type="PANTHER" id="PTHR43316:SF9">
    <property type="entry name" value="ACID DEHALOGENASE, PUTATIVE (AFU_ORTHOLOGUE AFUA_6G14460)-RELATED"/>
    <property type="match status" value="1"/>
</dbReference>
<dbReference type="Proteomes" id="UP001309876">
    <property type="component" value="Unassembled WGS sequence"/>
</dbReference>
<dbReference type="InterPro" id="IPR023214">
    <property type="entry name" value="HAD_sf"/>
</dbReference>
<dbReference type="Gene3D" id="3.40.50.1000">
    <property type="entry name" value="HAD superfamily/HAD-like"/>
    <property type="match status" value="1"/>
</dbReference>
<accession>A0AAN7T5F3</accession>
<dbReference type="EMBL" id="JAVRRJ010000002">
    <property type="protein sequence ID" value="KAK5089013.1"/>
    <property type="molecule type" value="Genomic_DNA"/>
</dbReference>
<evidence type="ECO:0000256" key="1">
    <source>
        <dbReference type="ARBA" id="ARBA00022801"/>
    </source>
</evidence>
<dbReference type="InterPro" id="IPR036412">
    <property type="entry name" value="HAD-like_sf"/>
</dbReference>
<evidence type="ECO:0000313" key="2">
    <source>
        <dbReference type="EMBL" id="KAK5089013.1"/>
    </source>
</evidence>
<dbReference type="InterPro" id="IPR051540">
    <property type="entry name" value="S-2-haloacid_dehalogenase"/>
</dbReference>
<proteinExistence type="predicted"/>
<comment type="caution">
    <text evidence="2">The sequence shown here is derived from an EMBL/GenBank/DDBJ whole genome shotgun (WGS) entry which is preliminary data.</text>
</comment>
<name>A0AAN7T5F3_9EURO</name>
<gene>
    <name evidence="2" type="ORF">LTR05_003237</name>
</gene>
<dbReference type="PANTHER" id="PTHR43316">
    <property type="entry name" value="HYDROLASE, HALOACID DELAHOGENASE-RELATED"/>
    <property type="match status" value="1"/>
</dbReference>
<keyword evidence="1" id="KW-0378">Hydrolase</keyword>
<dbReference type="GO" id="GO:0016787">
    <property type="term" value="F:hydrolase activity"/>
    <property type="evidence" value="ECO:0007669"/>
    <property type="project" value="UniProtKB-KW"/>
</dbReference>